<feature type="domain" description="3-hydroxyisobutyrate dehydrogenase-like NAD-binding" evidence="5">
    <location>
        <begin position="170"/>
        <end position="283"/>
    </location>
</feature>
<feature type="active site" evidence="3">
    <location>
        <position position="176"/>
    </location>
</feature>
<name>A0AAV9NJI8_9EURO</name>
<organism evidence="6 7">
    <name type="scientific">Exophiala bonariae</name>
    <dbReference type="NCBI Taxonomy" id="1690606"/>
    <lineage>
        <taxon>Eukaryota</taxon>
        <taxon>Fungi</taxon>
        <taxon>Dikarya</taxon>
        <taxon>Ascomycota</taxon>
        <taxon>Pezizomycotina</taxon>
        <taxon>Eurotiomycetes</taxon>
        <taxon>Chaetothyriomycetidae</taxon>
        <taxon>Chaetothyriales</taxon>
        <taxon>Herpotrichiellaceae</taxon>
        <taxon>Exophiala</taxon>
    </lineage>
</organism>
<dbReference type="RefSeq" id="XP_064709659.1">
    <property type="nucleotide sequence ID" value="XM_064853260.1"/>
</dbReference>
<dbReference type="InterPro" id="IPR013328">
    <property type="entry name" value="6PGD_dom2"/>
</dbReference>
<feature type="domain" description="6-phosphogluconate dehydrogenase NADP-binding" evidence="4">
    <location>
        <begin position="1"/>
        <end position="140"/>
    </location>
</feature>
<evidence type="ECO:0000259" key="4">
    <source>
        <dbReference type="Pfam" id="PF03446"/>
    </source>
</evidence>
<keyword evidence="1" id="KW-0560">Oxidoreductase</keyword>
<sequence>MGFHMAGNVRKKMPPLATLHVLDVNHEACEDFKLKFDAYGPVKIANSARELASQSSTVISMVPMDEHARSVYLDPDTGIIAATTDSDRLILESSTISIGTTQEIGRQIMGSGAGYYIDTPVSGGVRGAEAGTLSFFLGHSVRTDSITQRIRETVSWMGAADRINFCGSLGDGLVCKIVNNYIALTNIAVAAEGLAFGLRHGVDKNILYQSVKGSSGDSWALNFSNPVPGIVPESASSNGFKAGFTSRLCAKDIALGIKAAHSVGINPRMGEISVDYFEKVDQDPQTTGLDGSSVWLYINNESKGFTRAQQ</sequence>
<evidence type="ECO:0000256" key="3">
    <source>
        <dbReference type="PIRSR" id="PIRSR000103-1"/>
    </source>
</evidence>
<dbReference type="GO" id="GO:0006574">
    <property type="term" value="P:L-valine catabolic process"/>
    <property type="evidence" value="ECO:0007669"/>
    <property type="project" value="TreeGrafter"/>
</dbReference>
<dbReference type="InterPro" id="IPR008927">
    <property type="entry name" value="6-PGluconate_DH-like_C_sf"/>
</dbReference>
<dbReference type="AlphaFoldDB" id="A0AAV9NJI8"/>
<dbReference type="EMBL" id="JAVRRD010000004">
    <property type="protein sequence ID" value="KAK5059838.1"/>
    <property type="molecule type" value="Genomic_DNA"/>
</dbReference>
<dbReference type="InterPro" id="IPR029154">
    <property type="entry name" value="HIBADH-like_NADP-bd"/>
</dbReference>
<evidence type="ECO:0000313" key="7">
    <source>
        <dbReference type="Proteomes" id="UP001358417"/>
    </source>
</evidence>
<dbReference type="SUPFAM" id="SSF48179">
    <property type="entry name" value="6-phosphogluconate dehydrogenase C-terminal domain-like"/>
    <property type="match status" value="1"/>
</dbReference>
<dbReference type="GeneID" id="89977879"/>
<keyword evidence="7" id="KW-1185">Reference proteome</keyword>
<dbReference type="PANTHER" id="PTHR22981:SF81">
    <property type="entry name" value="DEHYDROGENASE, PUTATIVE-RELATED"/>
    <property type="match status" value="1"/>
</dbReference>
<dbReference type="SUPFAM" id="SSF51735">
    <property type="entry name" value="NAD(P)-binding Rossmann-fold domains"/>
    <property type="match status" value="1"/>
</dbReference>
<keyword evidence="2" id="KW-0520">NAD</keyword>
<protein>
    <recommendedName>
        <fullName evidence="8">3-hydroxyisobutyrate dehydrogenase</fullName>
    </recommendedName>
</protein>
<evidence type="ECO:0000256" key="2">
    <source>
        <dbReference type="ARBA" id="ARBA00023027"/>
    </source>
</evidence>
<dbReference type="Proteomes" id="UP001358417">
    <property type="component" value="Unassembled WGS sequence"/>
</dbReference>
<dbReference type="GO" id="GO:0008442">
    <property type="term" value="F:3-hydroxyisobutyrate dehydrogenase activity"/>
    <property type="evidence" value="ECO:0007669"/>
    <property type="project" value="TreeGrafter"/>
</dbReference>
<comment type="caution">
    <text evidence="6">The sequence shown here is derived from an EMBL/GenBank/DDBJ whole genome shotgun (WGS) entry which is preliminary data.</text>
</comment>
<dbReference type="Pfam" id="PF03446">
    <property type="entry name" value="NAD_binding_2"/>
    <property type="match status" value="1"/>
</dbReference>
<dbReference type="Gene3D" id="3.40.50.720">
    <property type="entry name" value="NAD(P)-binding Rossmann-like Domain"/>
    <property type="match status" value="1"/>
</dbReference>
<dbReference type="GO" id="GO:0050661">
    <property type="term" value="F:NADP binding"/>
    <property type="evidence" value="ECO:0007669"/>
    <property type="project" value="InterPro"/>
</dbReference>
<dbReference type="InterPro" id="IPR006115">
    <property type="entry name" value="6PGDH_NADP-bd"/>
</dbReference>
<dbReference type="PANTHER" id="PTHR22981">
    <property type="entry name" value="3-HYDROXYISOBUTYRATE DEHYDROGENASE-RELATED"/>
    <property type="match status" value="1"/>
</dbReference>
<evidence type="ECO:0008006" key="8">
    <source>
        <dbReference type="Google" id="ProtNLM"/>
    </source>
</evidence>
<dbReference type="Gene3D" id="1.10.1040.10">
    <property type="entry name" value="N-(1-d-carboxylethyl)-l-norvaline Dehydrogenase, domain 2"/>
    <property type="match status" value="1"/>
</dbReference>
<dbReference type="InterPro" id="IPR015815">
    <property type="entry name" value="HIBADH-related"/>
</dbReference>
<gene>
    <name evidence="6" type="ORF">LTR84_009721</name>
</gene>
<dbReference type="GO" id="GO:0005739">
    <property type="term" value="C:mitochondrion"/>
    <property type="evidence" value="ECO:0007669"/>
    <property type="project" value="TreeGrafter"/>
</dbReference>
<dbReference type="PIRSF" id="PIRSF000103">
    <property type="entry name" value="HIBADH"/>
    <property type="match status" value="1"/>
</dbReference>
<dbReference type="Pfam" id="PF14833">
    <property type="entry name" value="NAD_binding_11"/>
    <property type="match status" value="1"/>
</dbReference>
<evidence type="ECO:0000313" key="6">
    <source>
        <dbReference type="EMBL" id="KAK5059838.1"/>
    </source>
</evidence>
<evidence type="ECO:0000259" key="5">
    <source>
        <dbReference type="Pfam" id="PF14833"/>
    </source>
</evidence>
<accession>A0AAV9NJI8</accession>
<dbReference type="InterPro" id="IPR036291">
    <property type="entry name" value="NAD(P)-bd_dom_sf"/>
</dbReference>
<dbReference type="GO" id="GO:0051287">
    <property type="term" value="F:NAD binding"/>
    <property type="evidence" value="ECO:0007669"/>
    <property type="project" value="InterPro"/>
</dbReference>
<evidence type="ECO:0000256" key="1">
    <source>
        <dbReference type="ARBA" id="ARBA00023002"/>
    </source>
</evidence>
<proteinExistence type="predicted"/>
<reference evidence="6 7" key="1">
    <citation type="submission" date="2023-08" db="EMBL/GenBank/DDBJ databases">
        <title>Black Yeasts Isolated from many extreme environments.</title>
        <authorList>
            <person name="Coleine C."/>
            <person name="Stajich J.E."/>
            <person name="Selbmann L."/>
        </authorList>
    </citation>
    <scope>NUCLEOTIDE SEQUENCE [LARGE SCALE GENOMIC DNA]</scope>
    <source>
        <strain evidence="6 7">CCFEE 5792</strain>
    </source>
</reference>